<evidence type="ECO:0000313" key="1">
    <source>
        <dbReference type="EMBL" id="GKX68709.1"/>
    </source>
</evidence>
<organism evidence="1 2">
    <name type="scientific">Inconstantimicrobium mannanitabidum</name>
    <dbReference type="NCBI Taxonomy" id="1604901"/>
    <lineage>
        <taxon>Bacteria</taxon>
        <taxon>Bacillati</taxon>
        <taxon>Bacillota</taxon>
        <taxon>Clostridia</taxon>
        <taxon>Eubacteriales</taxon>
        <taxon>Clostridiaceae</taxon>
        <taxon>Inconstantimicrobium</taxon>
    </lineage>
</organism>
<evidence type="ECO:0000313" key="2">
    <source>
        <dbReference type="Proteomes" id="UP001058074"/>
    </source>
</evidence>
<sequence>MAVTINDIAKEAGVSLATVSRVLNDSGYVKDETKKRILGVIEKHNYSPSAIARSLSKNITNTIGVILPDITNPFYGEIIRGISEIADKNNLNILLCDSNESAEKELKAIKALKDQRIRGLLLTPTSVDNDLNSDYSKAIYNSNIPTVLVDGYLRYSNFNSVLVDNLKGAFDATEALINAGHREIGILTGRMTSVHSKDRFKGYQKALMLNNIPINEDYIFYGDYTFNSGYMQAKEFLKLNPRPSSIFICSNQMTLGALKAFKEDGLDIPRDLSIITFDKIEILSALGLNISCVNGDSCEIGKLGMQILIDELNNSDGCKQRNVTLTPELMLLGSEKKF</sequence>
<reference evidence="1" key="1">
    <citation type="journal article" date="2025" name="Int. J. Syst. Evol. Microbiol.">
        <title>Inconstantimicrobium mannanitabidum sp. nov., a novel member of the family Clostridiaceae isolated from anoxic soil under the treatment of reductive soil disinfestation.</title>
        <authorList>
            <person name="Ueki A."/>
            <person name="Tonouchi A."/>
            <person name="Honma S."/>
            <person name="Kaku N."/>
            <person name="Ueki K."/>
        </authorList>
    </citation>
    <scope>NUCLEOTIDE SEQUENCE</scope>
    <source>
        <strain evidence="1">TW13</strain>
    </source>
</reference>
<gene>
    <name evidence="1" type="ORF">rsdtw13_39670</name>
</gene>
<dbReference type="EMBL" id="BROD01000001">
    <property type="protein sequence ID" value="GKX68709.1"/>
    <property type="molecule type" value="Genomic_DNA"/>
</dbReference>
<accession>A0ACB5RI06</accession>
<protein>
    <submittedName>
        <fullName evidence="1">LacI family transcriptional regulator</fullName>
    </submittedName>
</protein>
<comment type="caution">
    <text evidence="1">The sequence shown here is derived from an EMBL/GenBank/DDBJ whole genome shotgun (WGS) entry which is preliminary data.</text>
</comment>
<dbReference type="Proteomes" id="UP001058074">
    <property type="component" value="Unassembled WGS sequence"/>
</dbReference>
<proteinExistence type="predicted"/>
<keyword evidence="2" id="KW-1185">Reference proteome</keyword>
<name>A0ACB5RI06_9CLOT</name>